<dbReference type="GO" id="GO:0016042">
    <property type="term" value="P:lipid catabolic process"/>
    <property type="evidence" value="ECO:0007669"/>
    <property type="project" value="InterPro"/>
</dbReference>
<evidence type="ECO:0008006" key="4">
    <source>
        <dbReference type="Google" id="ProtNLM"/>
    </source>
</evidence>
<dbReference type="EMBL" id="JAAAJB010000211">
    <property type="protein sequence ID" value="KAG0261612.1"/>
    <property type="molecule type" value="Genomic_DNA"/>
</dbReference>
<evidence type="ECO:0000313" key="2">
    <source>
        <dbReference type="EMBL" id="KAG0261612.1"/>
    </source>
</evidence>
<feature type="chain" id="PRO_5040137684" description="Triacylglycerol lipase" evidence="1">
    <location>
        <begin position="24"/>
        <end position="294"/>
    </location>
</feature>
<comment type="caution">
    <text evidence="2">The sequence shown here is derived from an EMBL/GenBank/DDBJ whole genome shotgun (WGS) entry which is preliminary data.</text>
</comment>
<dbReference type="InterPro" id="IPR029058">
    <property type="entry name" value="AB_hydrolase_fold"/>
</dbReference>
<protein>
    <recommendedName>
        <fullName evidence="4">Triacylglycerol lipase</fullName>
    </recommendedName>
</protein>
<feature type="signal peptide" evidence="1">
    <location>
        <begin position="1"/>
        <end position="23"/>
    </location>
</feature>
<dbReference type="OrthoDB" id="9974421at2759"/>
<keyword evidence="1" id="KW-0732">Signal</keyword>
<dbReference type="Gene3D" id="3.40.50.1820">
    <property type="entry name" value="alpha/beta hydrolase"/>
    <property type="match status" value="1"/>
</dbReference>
<dbReference type="AlphaFoldDB" id="A0A9P6Q7F1"/>
<keyword evidence="3" id="KW-1185">Reference proteome</keyword>
<sequence>MRFVKTLSTGAFALAATALVGQATPLPEGIAGMWGQNPRWNNFECKPTAAHPTPLVLLHGLGSEGTQHWSVFAPRFAALGYCVFSPTYGSLHGQSFVNGIDLIENSGHQLSEYIDRVLASTGASKVNILGHSEGTTVANYYLLKMNGGPKVDRFAGIGGNFRGTDFHTLIKFLKTIGLYDTGKMLVDPLCKACDQLFLDSAFIKDLNANGDTVPNVKYLNIITKTEEFVSPIESGFLQDDNPNVRRVYLQDLCPLDLSEHIGLMASPTVFAAVNAFFDDSANQKIDCISAVMPA</sequence>
<name>A0A9P6Q7F1_9FUNG</name>
<dbReference type="Proteomes" id="UP000807716">
    <property type="component" value="Unassembled WGS sequence"/>
</dbReference>
<dbReference type="PANTHER" id="PTHR32015:SF1">
    <property type="entry name" value="LIPASE"/>
    <property type="match status" value="1"/>
</dbReference>
<dbReference type="GO" id="GO:0016298">
    <property type="term" value="F:lipase activity"/>
    <property type="evidence" value="ECO:0007669"/>
    <property type="project" value="TreeGrafter"/>
</dbReference>
<gene>
    <name evidence="2" type="ORF">DFQ27_002877</name>
</gene>
<reference evidence="2" key="1">
    <citation type="journal article" date="2020" name="Fungal Divers.">
        <title>Resolving the Mortierellaceae phylogeny through synthesis of multi-gene phylogenetics and phylogenomics.</title>
        <authorList>
            <person name="Vandepol N."/>
            <person name="Liber J."/>
            <person name="Desiro A."/>
            <person name="Na H."/>
            <person name="Kennedy M."/>
            <person name="Barry K."/>
            <person name="Grigoriev I.V."/>
            <person name="Miller A.N."/>
            <person name="O'Donnell K."/>
            <person name="Stajich J.E."/>
            <person name="Bonito G."/>
        </authorList>
    </citation>
    <scope>NUCLEOTIDE SEQUENCE</scope>
    <source>
        <strain evidence="2">BC1065</strain>
    </source>
</reference>
<dbReference type="PANTHER" id="PTHR32015">
    <property type="entry name" value="FASTING INDUCED LIPASE"/>
    <property type="match status" value="1"/>
</dbReference>
<evidence type="ECO:0000256" key="1">
    <source>
        <dbReference type="SAM" id="SignalP"/>
    </source>
</evidence>
<evidence type="ECO:0000313" key="3">
    <source>
        <dbReference type="Proteomes" id="UP000807716"/>
    </source>
</evidence>
<dbReference type="SUPFAM" id="SSF53474">
    <property type="entry name" value="alpha/beta-Hydrolases"/>
    <property type="match status" value="1"/>
</dbReference>
<dbReference type="InterPro" id="IPR002918">
    <property type="entry name" value="Lipase_EstA/Esterase_EstB"/>
</dbReference>
<dbReference type="Pfam" id="PF01674">
    <property type="entry name" value="Lipase_2"/>
    <property type="match status" value="1"/>
</dbReference>
<organism evidence="2 3">
    <name type="scientific">Actinomortierella ambigua</name>
    <dbReference type="NCBI Taxonomy" id="1343610"/>
    <lineage>
        <taxon>Eukaryota</taxon>
        <taxon>Fungi</taxon>
        <taxon>Fungi incertae sedis</taxon>
        <taxon>Mucoromycota</taxon>
        <taxon>Mortierellomycotina</taxon>
        <taxon>Mortierellomycetes</taxon>
        <taxon>Mortierellales</taxon>
        <taxon>Mortierellaceae</taxon>
        <taxon>Actinomortierella</taxon>
    </lineage>
</organism>
<proteinExistence type="predicted"/>
<accession>A0A9P6Q7F1</accession>